<reference evidence="5" key="1">
    <citation type="journal article" date="2019" name="Int. J. Syst. Evol. Microbiol.">
        <title>The Global Catalogue of Microorganisms (GCM) 10K type strain sequencing project: providing services to taxonomists for standard genome sequencing and annotation.</title>
        <authorList>
            <consortium name="The Broad Institute Genomics Platform"/>
            <consortium name="The Broad Institute Genome Sequencing Center for Infectious Disease"/>
            <person name="Wu L."/>
            <person name="Ma J."/>
        </authorList>
    </citation>
    <scope>NUCLEOTIDE SEQUENCE [LARGE SCALE GENOMIC DNA]</scope>
    <source>
        <strain evidence="5">CCUG 49339</strain>
    </source>
</reference>
<dbReference type="InterPro" id="IPR054597">
    <property type="entry name" value="FeeM_cat"/>
</dbReference>
<evidence type="ECO:0000313" key="4">
    <source>
        <dbReference type="EMBL" id="MFD1735994.1"/>
    </source>
</evidence>
<dbReference type="GO" id="GO:0016746">
    <property type="term" value="F:acyltransferase activity"/>
    <property type="evidence" value="ECO:0007669"/>
    <property type="project" value="UniProtKB-KW"/>
</dbReference>
<evidence type="ECO:0000259" key="3">
    <source>
        <dbReference type="PROSITE" id="PS51186"/>
    </source>
</evidence>
<gene>
    <name evidence="4" type="ORF">ACFSCX_05400</name>
</gene>
<feature type="domain" description="N-acetyltransferase" evidence="3">
    <location>
        <begin position="2"/>
        <end position="170"/>
    </location>
</feature>
<dbReference type="EMBL" id="JBHUEM010000004">
    <property type="protein sequence ID" value="MFD1735994.1"/>
    <property type="molecule type" value="Genomic_DNA"/>
</dbReference>
<dbReference type="Proteomes" id="UP001597214">
    <property type="component" value="Unassembled WGS sequence"/>
</dbReference>
<evidence type="ECO:0000256" key="1">
    <source>
        <dbReference type="ARBA" id="ARBA00023159"/>
    </source>
</evidence>
<evidence type="ECO:0000259" key="2">
    <source>
        <dbReference type="PROSITE" id="PS50042"/>
    </source>
</evidence>
<accession>A0ABW4LLG7</accession>
<dbReference type="InterPro" id="IPR018490">
    <property type="entry name" value="cNMP-bd_dom_sf"/>
</dbReference>
<keyword evidence="4" id="KW-0012">Acyltransferase</keyword>
<dbReference type="PROSITE" id="PS51186">
    <property type="entry name" value="GNAT"/>
    <property type="match status" value="1"/>
</dbReference>
<dbReference type="Gene3D" id="2.60.120.10">
    <property type="entry name" value="Jelly Rolls"/>
    <property type="match status" value="1"/>
</dbReference>
<dbReference type="EC" id="2.3.1.-" evidence="4"/>
<name>A0ABW4LLG7_9BACI</name>
<dbReference type="PROSITE" id="PS50042">
    <property type="entry name" value="CNMP_BINDING_3"/>
    <property type="match status" value="1"/>
</dbReference>
<dbReference type="InterPro" id="IPR000182">
    <property type="entry name" value="GNAT_dom"/>
</dbReference>
<keyword evidence="4" id="KW-0808">Transferase</keyword>
<feature type="domain" description="Cyclic nucleotide-binding" evidence="2">
    <location>
        <begin position="233"/>
        <end position="278"/>
    </location>
</feature>
<keyword evidence="5" id="KW-1185">Reference proteome</keyword>
<sequence>MITLHKADSTNELQEIYHLRYMVYATEMKKNIHSSTEQLFDQYDEWGINYYALDGTKLVGCIRLNVGFAHQFDNVWHERMAVPGLFDNNPKIGLVSKLLIHPEYRSTNVMFSLVKLGYQTLLDLEVQMNFITCAPSLIRLYERLGFIRYRHHYIDKELGFLAPLLLFPRDRQYLKEISSPLWRIGRKIENNLNDHSVKRNLLSTLPEYCSKIISADSVYEIVNNLVGFQNISVFESFSYDEILLILEGAVLIHSKIGDPIITKGEFDNELFILLEGDLLAENSKIDIGEPLSVDPFLKGSHHTINIITKIDSTFLVVSRKNVMGLVVRKRELYNKLIENISEYSSQKIV</sequence>
<dbReference type="InterPro" id="IPR016181">
    <property type="entry name" value="Acyl_CoA_acyltransferase"/>
</dbReference>
<dbReference type="InterPro" id="IPR000595">
    <property type="entry name" value="cNMP-bd_dom"/>
</dbReference>
<evidence type="ECO:0000313" key="5">
    <source>
        <dbReference type="Proteomes" id="UP001597214"/>
    </source>
</evidence>
<dbReference type="RefSeq" id="WP_377927130.1">
    <property type="nucleotide sequence ID" value="NZ_JBHUEM010000004.1"/>
</dbReference>
<proteinExistence type="predicted"/>
<dbReference type="InterPro" id="IPR014710">
    <property type="entry name" value="RmlC-like_jellyroll"/>
</dbReference>
<keyword evidence="1" id="KW-0010">Activator</keyword>
<dbReference type="SUPFAM" id="SSF51206">
    <property type="entry name" value="cAMP-binding domain-like"/>
    <property type="match status" value="1"/>
</dbReference>
<protein>
    <submittedName>
        <fullName evidence="4">GNAT family N-acetyltransferase</fullName>
        <ecNumber evidence="4">2.3.1.-</ecNumber>
    </submittedName>
</protein>
<dbReference type="Pfam" id="PF21926">
    <property type="entry name" value="FeeM"/>
    <property type="match status" value="1"/>
</dbReference>
<dbReference type="SUPFAM" id="SSF55729">
    <property type="entry name" value="Acyl-CoA N-acyltransferases (Nat)"/>
    <property type="match status" value="1"/>
</dbReference>
<organism evidence="4 5">
    <name type="scientific">Bacillus salitolerans</name>
    <dbReference type="NCBI Taxonomy" id="1437434"/>
    <lineage>
        <taxon>Bacteria</taxon>
        <taxon>Bacillati</taxon>
        <taxon>Bacillota</taxon>
        <taxon>Bacilli</taxon>
        <taxon>Bacillales</taxon>
        <taxon>Bacillaceae</taxon>
        <taxon>Bacillus</taxon>
    </lineage>
</organism>
<dbReference type="Gene3D" id="3.40.630.30">
    <property type="match status" value="1"/>
</dbReference>
<comment type="caution">
    <text evidence="4">The sequence shown here is derived from an EMBL/GenBank/DDBJ whole genome shotgun (WGS) entry which is preliminary data.</text>
</comment>